<accession>A0ABY9F5L7</accession>
<feature type="compositionally biased region" description="Polar residues" evidence="1">
    <location>
        <begin position="87"/>
        <end position="102"/>
    </location>
</feature>
<evidence type="ECO:0000313" key="3">
    <source>
        <dbReference type="Proteomes" id="UP001224838"/>
    </source>
</evidence>
<dbReference type="EMBL" id="CP117451">
    <property type="protein sequence ID" value="WLG98814.1"/>
    <property type="molecule type" value="Genomic_DNA"/>
</dbReference>
<dbReference type="Proteomes" id="UP001224838">
    <property type="component" value="Chromosome"/>
</dbReference>
<dbReference type="RefSeq" id="WP_305467240.1">
    <property type="nucleotide sequence ID" value="NZ_CP117425.1"/>
</dbReference>
<feature type="region of interest" description="Disordered" evidence="1">
    <location>
        <begin position="80"/>
        <end position="102"/>
    </location>
</feature>
<protein>
    <submittedName>
        <fullName evidence="2">Uncharacterized protein</fullName>
    </submittedName>
</protein>
<name>A0ABY9F5L7_9PSED</name>
<evidence type="ECO:0000313" key="2">
    <source>
        <dbReference type="EMBL" id="WLG98814.1"/>
    </source>
</evidence>
<sequence>MRNSLEKIEKRKSAATCERKISHGVQPEGIDAIADSHMTKDGWWSEGANIGKFRISSKARIEWPMQMHVWRGDLSPLGCEAAPNPTPGVSDNLNGGASPQRG</sequence>
<reference evidence="2 3" key="1">
    <citation type="submission" date="2023-02" db="EMBL/GenBank/DDBJ databases">
        <title>Evolution of Hrp T3SS in non-pathogenic Pseudomonas fluorescens.</title>
        <authorList>
            <person name="Liao K."/>
            <person name="Wei H."/>
            <person name="Gu Y."/>
        </authorList>
    </citation>
    <scope>NUCLEOTIDE SEQUENCE [LARGE SCALE GENOMIC DNA]</scope>
    <source>
        <strain evidence="2 3">FP2034</strain>
    </source>
</reference>
<organism evidence="2 3">
    <name type="scientific">Pseudomonas beijingensis</name>
    <dbReference type="NCBI Taxonomy" id="2954101"/>
    <lineage>
        <taxon>Bacteria</taxon>
        <taxon>Pseudomonadati</taxon>
        <taxon>Pseudomonadota</taxon>
        <taxon>Gammaproteobacteria</taxon>
        <taxon>Pseudomonadales</taxon>
        <taxon>Pseudomonadaceae</taxon>
        <taxon>Pseudomonas</taxon>
    </lineage>
</organism>
<keyword evidence="3" id="KW-1185">Reference proteome</keyword>
<gene>
    <name evidence="2" type="ORF">PSH92_15605</name>
</gene>
<evidence type="ECO:0000256" key="1">
    <source>
        <dbReference type="SAM" id="MobiDB-lite"/>
    </source>
</evidence>
<proteinExistence type="predicted"/>